<dbReference type="EMBL" id="JACSDZ010000011">
    <property type="protein sequence ID" value="KAF7391815.1"/>
    <property type="molecule type" value="Genomic_DNA"/>
</dbReference>
<evidence type="ECO:0000256" key="1">
    <source>
        <dbReference type="SAM" id="MobiDB-lite"/>
    </source>
</evidence>
<reference evidence="2" key="1">
    <citation type="journal article" date="2020" name="G3 (Bethesda)">
        <title>High-Quality Assemblies for Three Invasive Social Wasps from the &lt;i&gt;Vespula&lt;/i&gt; Genus.</title>
        <authorList>
            <person name="Harrop T.W.R."/>
            <person name="Guhlin J."/>
            <person name="McLaughlin G.M."/>
            <person name="Permina E."/>
            <person name="Stockwell P."/>
            <person name="Gilligan J."/>
            <person name="Le Lec M.F."/>
            <person name="Gruber M.A.M."/>
            <person name="Quinn O."/>
            <person name="Lovegrove M."/>
            <person name="Duncan E.J."/>
            <person name="Remnant E.J."/>
            <person name="Van Eeckhoven J."/>
            <person name="Graham B."/>
            <person name="Knapp R.A."/>
            <person name="Langford K.W."/>
            <person name="Kronenberg Z."/>
            <person name="Press M.O."/>
            <person name="Eacker S.M."/>
            <person name="Wilson-Rankin E.E."/>
            <person name="Purcell J."/>
            <person name="Lester P.J."/>
            <person name="Dearden P.K."/>
        </authorList>
    </citation>
    <scope>NUCLEOTIDE SEQUENCE</scope>
    <source>
        <strain evidence="2">Linc-1</strain>
    </source>
</reference>
<sequence>MSFSSGFHNGSLKDHRCTGYCDQEKISSTGVVIYRIGSNTGCGLDPSWNSPKWEDDKSVHFVRSLSSTGEDNGLELGRVPRRRVKIGLRLAGSHYNNSEPAWTQVRTMSVDVFDCLRSLHFSPASRPYSDSLTMNNEREERENVWEFAVKPQHADRNANDAQHYNSVPDHGWD</sequence>
<name>A0A834N043_VESGE</name>
<comment type="caution">
    <text evidence="2">The sequence shown here is derived from an EMBL/GenBank/DDBJ whole genome shotgun (WGS) entry which is preliminary data.</text>
</comment>
<evidence type="ECO:0000313" key="2">
    <source>
        <dbReference type="EMBL" id="KAF7391815.1"/>
    </source>
</evidence>
<feature type="region of interest" description="Disordered" evidence="1">
    <location>
        <begin position="153"/>
        <end position="173"/>
    </location>
</feature>
<keyword evidence="3" id="KW-1185">Reference proteome</keyword>
<accession>A0A834N043</accession>
<organism evidence="2 3">
    <name type="scientific">Vespula germanica</name>
    <name type="common">German yellow jacket</name>
    <name type="synonym">Paravespula germanica</name>
    <dbReference type="NCBI Taxonomy" id="30212"/>
    <lineage>
        <taxon>Eukaryota</taxon>
        <taxon>Metazoa</taxon>
        <taxon>Ecdysozoa</taxon>
        <taxon>Arthropoda</taxon>
        <taxon>Hexapoda</taxon>
        <taxon>Insecta</taxon>
        <taxon>Pterygota</taxon>
        <taxon>Neoptera</taxon>
        <taxon>Endopterygota</taxon>
        <taxon>Hymenoptera</taxon>
        <taxon>Apocrita</taxon>
        <taxon>Aculeata</taxon>
        <taxon>Vespoidea</taxon>
        <taxon>Vespidae</taxon>
        <taxon>Vespinae</taxon>
        <taxon>Vespula</taxon>
    </lineage>
</organism>
<proteinExistence type="predicted"/>
<dbReference type="Proteomes" id="UP000617340">
    <property type="component" value="Unassembled WGS sequence"/>
</dbReference>
<gene>
    <name evidence="2" type="ORF">HZH68_011358</name>
</gene>
<evidence type="ECO:0000313" key="3">
    <source>
        <dbReference type="Proteomes" id="UP000617340"/>
    </source>
</evidence>
<protein>
    <submittedName>
        <fullName evidence="2">Uncharacterized protein</fullName>
    </submittedName>
</protein>
<dbReference type="AlphaFoldDB" id="A0A834N043"/>